<dbReference type="HOGENOM" id="CLU_071520_0_0_9"/>
<evidence type="ECO:0000313" key="5">
    <source>
        <dbReference type="Proteomes" id="UP000474104"/>
    </source>
</evidence>
<comment type="caution">
    <text evidence="3">The sequence shown here is derived from an EMBL/GenBank/DDBJ whole genome shotgun (WGS) entry which is preliminary data.</text>
</comment>
<evidence type="ECO:0000259" key="1">
    <source>
        <dbReference type="Pfam" id="PF01937"/>
    </source>
</evidence>
<dbReference type="Gene3D" id="1.10.285.20">
    <property type="entry name" value="Uncharacterised protein PF01937, DUF89, domain 2"/>
    <property type="match status" value="1"/>
</dbReference>
<dbReference type="Pfam" id="PF01937">
    <property type="entry name" value="ARMT1-like_dom"/>
    <property type="match status" value="1"/>
</dbReference>
<organism evidence="3 4">
    <name type="scientific">Schaedlerella arabinosiphila</name>
    <dbReference type="NCBI Taxonomy" id="2044587"/>
    <lineage>
        <taxon>Bacteria</taxon>
        <taxon>Bacillati</taxon>
        <taxon>Bacillota</taxon>
        <taxon>Clostridia</taxon>
        <taxon>Lachnospirales</taxon>
        <taxon>Lachnospiraceae</taxon>
        <taxon>Schaedlerella</taxon>
    </lineage>
</organism>
<dbReference type="InterPro" id="IPR014444">
    <property type="entry name" value="PH1575-like"/>
</dbReference>
<dbReference type="AlphaFoldDB" id="N2AU64"/>
<dbReference type="EMBL" id="RHJS01000002">
    <property type="protein sequence ID" value="RRK30867.1"/>
    <property type="molecule type" value="Genomic_DNA"/>
</dbReference>
<evidence type="ECO:0000313" key="2">
    <source>
        <dbReference type="EMBL" id="NDO67654.1"/>
    </source>
</evidence>
<dbReference type="Proteomes" id="UP000274920">
    <property type="component" value="Unassembled WGS sequence"/>
</dbReference>
<gene>
    <name evidence="3" type="ORF">EBB54_05365</name>
    <name evidence="2" type="ORF">FMM80_02500</name>
</gene>
<dbReference type="OrthoDB" id="9796465at2"/>
<reference evidence="2 5" key="2">
    <citation type="submission" date="2019-07" db="EMBL/GenBank/DDBJ databases">
        <title>Draft genome sequences of 15 bacterial species constituting the stable defined intestinal microbiota of the GM15 gnotobiotic mouse model.</title>
        <authorList>
            <person name="Elie C."/>
            <person name="Mathieu A."/>
            <person name="Saliou A."/>
            <person name="Darnaud M."/>
            <person name="Leulier F."/>
            <person name="Tamellini A."/>
        </authorList>
    </citation>
    <scope>NUCLEOTIDE SEQUENCE [LARGE SCALE GENOMIC DNA]</scope>
    <source>
        <strain evidence="5">ASF 502</strain>
        <strain evidence="2">MD300</strain>
    </source>
</reference>
<dbReference type="STRING" id="2044587.C824_00512"/>
<dbReference type="InterPro" id="IPR036075">
    <property type="entry name" value="ARMT-1-like_metal-bd_sf"/>
</dbReference>
<dbReference type="EMBL" id="VIRB01000025">
    <property type="protein sequence ID" value="NDO67654.1"/>
    <property type="molecule type" value="Genomic_DNA"/>
</dbReference>
<dbReference type="PIRSF" id="PIRSF006593">
    <property type="entry name" value="UCP006593"/>
    <property type="match status" value="1"/>
</dbReference>
<dbReference type="SUPFAM" id="SSF111321">
    <property type="entry name" value="AF1104-like"/>
    <property type="match status" value="1"/>
</dbReference>
<accession>A0A426DDE4</accession>
<dbReference type="Gene3D" id="3.40.50.10880">
    <property type="entry name" value="Uncharacterised protein PF01937, DUF89, domain 3"/>
    <property type="match status" value="1"/>
</dbReference>
<evidence type="ECO:0000313" key="4">
    <source>
        <dbReference type="Proteomes" id="UP000274920"/>
    </source>
</evidence>
<proteinExistence type="predicted"/>
<evidence type="ECO:0000313" key="3">
    <source>
        <dbReference type="EMBL" id="RRK30867.1"/>
    </source>
</evidence>
<feature type="domain" description="Damage-control phosphatase ARMT1-like metal-binding" evidence="1">
    <location>
        <begin position="6"/>
        <end position="281"/>
    </location>
</feature>
<accession>N2AU64</accession>
<name>N2AU64_9FIRM</name>
<dbReference type="Proteomes" id="UP000474104">
    <property type="component" value="Unassembled WGS sequence"/>
</dbReference>
<dbReference type="RefSeq" id="WP_004069141.1">
    <property type="nucleotide sequence ID" value="NZ_CASCYM010000086.1"/>
</dbReference>
<reference evidence="3" key="1">
    <citation type="submission" date="2018-10" db="EMBL/GenBank/DDBJ databases">
        <title>Schaedlerella arabinophila gen. nov. sp. nov., isolated from the mouse intestinal tract and comparative analysis with the genome of the closely related altered Schaedler flora strain ASF502.</title>
        <authorList>
            <person name="Miyake S."/>
            <person name="Soh M."/>
            <person name="Seedorf H."/>
        </authorList>
    </citation>
    <scope>NUCLEOTIDE SEQUENCE [LARGE SCALE GENOMIC DNA]</scope>
    <source>
        <strain evidence="3">DSM 106076</strain>
    </source>
</reference>
<protein>
    <submittedName>
        <fullName evidence="3">DUF89 family protein</fullName>
    </submittedName>
</protein>
<dbReference type="eggNOG" id="COG1578">
    <property type="taxonomic scope" value="Bacteria"/>
</dbReference>
<keyword evidence="4" id="KW-1185">Reference proteome</keyword>
<sequence>MQANSMCISCMIGKQERQIRPFSDEHKKSDYMHRVLEILYRHGRSESAPWLAEQIDQLYENFWGEAEDYSQIKHRYNRLLLDKEQEIERRIRGSEDPVEECVKYVCAANYIDFSAVEHVTEQTFEKLLEKAGGETVPQEEYREFRKDLEKAKKLVYLTDNCGEIVLDKVFIRFLKEEYPHLQITVIVRGKEVINDATMEDAREVGLTDLVPCVGNGNGAPGTVLKRFGRQTRRLILDADLVISKGQGNFESLFGEGVNPYYFFLCKCELFVRRFGLEQYRSVFVKEERVKIGEMAGT</sequence>
<dbReference type="InterPro" id="IPR002791">
    <property type="entry name" value="ARMT1-like_metal-bd"/>
</dbReference>